<feature type="compositionally biased region" description="Basic and acidic residues" evidence="1">
    <location>
        <begin position="267"/>
        <end position="287"/>
    </location>
</feature>
<evidence type="ECO:0000313" key="2">
    <source>
        <dbReference type="EMBL" id="KAK4456529.1"/>
    </source>
</evidence>
<dbReference type="Gene3D" id="3.40.50.150">
    <property type="entry name" value="Vaccinia Virus protein VP39"/>
    <property type="match status" value="1"/>
</dbReference>
<name>A0AAV9H660_9PEZI</name>
<accession>A0AAV9H660</accession>
<feature type="region of interest" description="Disordered" evidence="1">
    <location>
        <begin position="156"/>
        <end position="212"/>
    </location>
</feature>
<keyword evidence="3" id="KW-1185">Reference proteome</keyword>
<comment type="caution">
    <text evidence="2">The sequence shown here is derived from an EMBL/GenBank/DDBJ whole genome shotgun (WGS) entry which is preliminary data.</text>
</comment>
<reference evidence="2" key="2">
    <citation type="submission" date="2023-06" db="EMBL/GenBank/DDBJ databases">
        <authorList>
            <consortium name="Lawrence Berkeley National Laboratory"/>
            <person name="Mondo S.J."/>
            <person name="Hensen N."/>
            <person name="Bonometti L."/>
            <person name="Westerberg I."/>
            <person name="Brannstrom I.O."/>
            <person name="Guillou S."/>
            <person name="Cros-Aarteil S."/>
            <person name="Calhoun S."/>
            <person name="Haridas S."/>
            <person name="Kuo A."/>
            <person name="Pangilinan J."/>
            <person name="Riley R."/>
            <person name="Labutti K."/>
            <person name="Andreopoulos B."/>
            <person name="Lipzen A."/>
            <person name="Chen C."/>
            <person name="Yanf M."/>
            <person name="Daum C."/>
            <person name="Ng V."/>
            <person name="Clum A."/>
            <person name="Steindorff A."/>
            <person name="Ohm R."/>
            <person name="Martin F."/>
            <person name="Silar P."/>
            <person name="Natvig D."/>
            <person name="Lalanne C."/>
            <person name="Gautier V."/>
            <person name="Ament-Velasquez S.L."/>
            <person name="Kruys A."/>
            <person name="Hutchinson M.I."/>
            <person name="Powell A.J."/>
            <person name="Barry K."/>
            <person name="Miller A.N."/>
            <person name="Grigoriev I.V."/>
            <person name="Debuchy R."/>
            <person name="Gladieux P."/>
            <person name="Thoren M.H."/>
            <person name="Johannesson H."/>
        </authorList>
    </citation>
    <scope>NUCLEOTIDE SEQUENCE</scope>
    <source>
        <strain evidence="2">PSN324</strain>
    </source>
</reference>
<dbReference type="InterPro" id="IPR019410">
    <property type="entry name" value="Methyltransf_16"/>
</dbReference>
<feature type="region of interest" description="Disordered" evidence="1">
    <location>
        <begin position="267"/>
        <end position="297"/>
    </location>
</feature>
<organism evidence="2 3">
    <name type="scientific">Cladorrhinum samala</name>
    <dbReference type="NCBI Taxonomy" id="585594"/>
    <lineage>
        <taxon>Eukaryota</taxon>
        <taxon>Fungi</taxon>
        <taxon>Dikarya</taxon>
        <taxon>Ascomycota</taxon>
        <taxon>Pezizomycotina</taxon>
        <taxon>Sordariomycetes</taxon>
        <taxon>Sordariomycetidae</taxon>
        <taxon>Sordariales</taxon>
        <taxon>Podosporaceae</taxon>
        <taxon>Cladorrhinum</taxon>
    </lineage>
</organism>
<dbReference type="EMBL" id="MU865200">
    <property type="protein sequence ID" value="KAK4456529.1"/>
    <property type="molecule type" value="Genomic_DNA"/>
</dbReference>
<dbReference type="AlphaFoldDB" id="A0AAV9H660"/>
<gene>
    <name evidence="2" type="ORF">QBC42DRAFT_322567</name>
</gene>
<dbReference type="Proteomes" id="UP001321749">
    <property type="component" value="Unassembled WGS sequence"/>
</dbReference>
<dbReference type="InterPro" id="IPR029063">
    <property type="entry name" value="SAM-dependent_MTases_sf"/>
</dbReference>
<feature type="compositionally biased region" description="Gly residues" evidence="1">
    <location>
        <begin position="191"/>
        <end position="212"/>
    </location>
</feature>
<reference evidence="2" key="1">
    <citation type="journal article" date="2023" name="Mol. Phylogenet. Evol.">
        <title>Genome-scale phylogeny and comparative genomics of the fungal order Sordariales.</title>
        <authorList>
            <person name="Hensen N."/>
            <person name="Bonometti L."/>
            <person name="Westerberg I."/>
            <person name="Brannstrom I.O."/>
            <person name="Guillou S."/>
            <person name="Cros-Aarteil S."/>
            <person name="Calhoun S."/>
            <person name="Haridas S."/>
            <person name="Kuo A."/>
            <person name="Mondo S."/>
            <person name="Pangilinan J."/>
            <person name="Riley R."/>
            <person name="LaButti K."/>
            <person name="Andreopoulos B."/>
            <person name="Lipzen A."/>
            <person name="Chen C."/>
            <person name="Yan M."/>
            <person name="Daum C."/>
            <person name="Ng V."/>
            <person name="Clum A."/>
            <person name="Steindorff A."/>
            <person name="Ohm R.A."/>
            <person name="Martin F."/>
            <person name="Silar P."/>
            <person name="Natvig D.O."/>
            <person name="Lalanne C."/>
            <person name="Gautier V."/>
            <person name="Ament-Velasquez S.L."/>
            <person name="Kruys A."/>
            <person name="Hutchinson M.I."/>
            <person name="Powell A.J."/>
            <person name="Barry K."/>
            <person name="Miller A.N."/>
            <person name="Grigoriev I.V."/>
            <person name="Debuchy R."/>
            <person name="Gladieux P."/>
            <person name="Hiltunen Thoren M."/>
            <person name="Johannesson H."/>
        </authorList>
    </citation>
    <scope>NUCLEOTIDE SEQUENCE</scope>
    <source>
        <strain evidence="2">PSN324</strain>
    </source>
</reference>
<feature type="compositionally biased region" description="Basic residues" evidence="1">
    <location>
        <begin position="175"/>
        <end position="188"/>
    </location>
</feature>
<dbReference type="Pfam" id="PF10294">
    <property type="entry name" value="Methyltransf_16"/>
    <property type="match status" value="2"/>
</dbReference>
<evidence type="ECO:0000256" key="1">
    <source>
        <dbReference type="SAM" id="MobiDB-lite"/>
    </source>
</evidence>
<protein>
    <submittedName>
        <fullName evidence="2">Ribosomal lysine N-methyltransferase 5</fullName>
    </submittedName>
</protein>
<evidence type="ECO:0000313" key="3">
    <source>
        <dbReference type="Proteomes" id="UP001321749"/>
    </source>
</evidence>
<proteinExistence type="predicted"/>
<dbReference type="PANTHER" id="PTHR14614">
    <property type="entry name" value="HEPATOCELLULAR CARCINOMA-ASSOCIATED ANTIGEN"/>
    <property type="match status" value="1"/>
</dbReference>
<dbReference type="GO" id="GO:0005829">
    <property type="term" value="C:cytosol"/>
    <property type="evidence" value="ECO:0007669"/>
    <property type="project" value="TreeGrafter"/>
</dbReference>
<dbReference type="PANTHER" id="PTHR14614:SF109">
    <property type="entry name" value="RIBOSOMAL LYSINE N-METHYLTRANSFERASE 5"/>
    <property type="match status" value="1"/>
</dbReference>
<sequence>MTGKLKNLIRDLGEPVESPEEETFDLFSQSLPSQNLGFVDSKAQVLDLTIGGRDLTIHQSPTVLSSNRAGGTTGAVVWKITPLFASWISSSASDANNNNNPLFASSILSPSSQVVELGCGISALVGLLLAPKIRRYVLTDQAYVSRLVQQNIAENHRSGGARAASSDSHPDGKKAKSKKHHHHNHHTATGKGTGGTASHAGGGGGGGGGGGELLFSPLDWETDTATLALGGGRSFDAVIAADCIYNDALIQPLVDTCADICRLRHAESERKHEREHNRHDDDHKNDGDGDDDTAGGKREPTVCVIAQQLRDDSVFEGWITAFCEQFTVWRVPEGLLPEGLKHNSGFVVHLGVLKEDYKQVLKQ</sequence>
<dbReference type="GO" id="GO:0032991">
    <property type="term" value="C:protein-containing complex"/>
    <property type="evidence" value="ECO:0007669"/>
    <property type="project" value="TreeGrafter"/>
</dbReference>
<dbReference type="GO" id="GO:0008757">
    <property type="term" value="F:S-adenosylmethionine-dependent methyltransferase activity"/>
    <property type="evidence" value="ECO:0007669"/>
    <property type="project" value="UniProtKB-ARBA"/>
</dbReference>